<sequence>MIVSDVALEAFLTDYFRTQAERNNNQIYWNKLCEMFQETMRADGHKNKRCTRLTAAFLNRTRSYYALIEEERVNDGFKITMDGDQGFHAMDIDPPPSEDDEDHNGDQTDEEENHEDPDENRFGNGVINDGGPQENGFHEGSATSSPPGSVARGNSPNSVLSFPSFTVSHDDRDRLPNYNLLELTQATFSPLSNLIPSEDQPQETNGLENSVDVVSYVEPSVLVNSQISGNSNVLSVEEHSVDVPSPGIGDLNIKDKDRKFSVDQDTLFDTENEMVAKEVDAENLVTPEMEEADAQYQLEEQAAQYFSRLLVAGDEINSMEKAIILSWPQLREKVEKEASTKQKRGRQMLMYQKELRTNGTLATDQSLTVLTYQPHRTLERLKRWKRQMALENMTVRSDLLVGNEAKDTDTMAKRPREVTEAEQQQLGRKA</sequence>
<name>A0AAV1C5A8_OLDCO</name>
<feature type="region of interest" description="Disordered" evidence="1">
    <location>
        <begin position="402"/>
        <end position="430"/>
    </location>
</feature>
<feature type="compositionally biased region" description="Acidic residues" evidence="1">
    <location>
        <begin position="96"/>
        <end position="118"/>
    </location>
</feature>
<accession>A0AAV1C5A8</accession>
<feature type="compositionally biased region" description="Polar residues" evidence="1">
    <location>
        <begin position="141"/>
        <end position="156"/>
    </location>
</feature>
<evidence type="ECO:0000313" key="3">
    <source>
        <dbReference type="Proteomes" id="UP001161247"/>
    </source>
</evidence>
<dbReference type="AlphaFoldDB" id="A0AAV1C5A8"/>
<keyword evidence="3" id="KW-1185">Reference proteome</keyword>
<organism evidence="2 3">
    <name type="scientific">Oldenlandia corymbosa var. corymbosa</name>
    <dbReference type="NCBI Taxonomy" id="529605"/>
    <lineage>
        <taxon>Eukaryota</taxon>
        <taxon>Viridiplantae</taxon>
        <taxon>Streptophyta</taxon>
        <taxon>Embryophyta</taxon>
        <taxon>Tracheophyta</taxon>
        <taxon>Spermatophyta</taxon>
        <taxon>Magnoliopsida</taxon>
        <taxon>eudicotyledons</taxon>
        <taxon>Gunneridae</taxon>
        <taxon>Pentapetalae</taxon>
        <taxon>asterids</taxon>
        <taxon>lamiids</taxon>
        <taxon>Gentianales</taxon>
        <taxon>Rubiaceae</taxon>
        <taxon>Rubioideae</taxon>
        <taxon>Spermacoceae</taxon>
        <taxon>Hedyotis-Oldenlandia complex</taxon>
        <taxon>Oldenlandia</taxon>
    </lineage>
</organism>
<evidence type="ECO:0000256" key="1">
    <source>
        <dbReference type="SAM" id="MobiDB-lite"/>
    </source>
</evidence>
<feature type="compositionally biased region" description="Polar residues" evidence="1">
    <location>
        <begin position="421"/>
        <end position="430"/>
    </location>
</feature>
<feature type="region of interest" description="Disordered" evidence="1">
    <location>
        <begin position="84"/>
        <end position="156"/>
    </location>
</feature>
<gene>
    <name evidence="2" type="ORF">OLC1_LOCUS2847</name>
</gene>
<reference evidence="2" key="1">
    <citation type="submission" date="2023-03" db="EMBL/GenBank/DDBJ databases">
        <authorList>
            <person name="Julca I."/>
        </authorList>
    </citation>
    <scope>NUCLEOTIDE SEQUENCE</scope>
</reference>
<evidence type="ECO:0000313" key="2">
    <source>
        <dbReference type="EMBL" id="CAI9090760.1"/>
    </source>
</evidence>
<feature type="compositionally biased region" description="Basic and acidic residues" evidence="1">
    <location>
        <begin position="404"/>
        <end position="419"/>
    </location>
</feature>
<dbReference type="EMBL" id="OX459118">
    <property type="protein sequence ID" value="CAI9090760.1"/>
    <property type="molecule type" value="Genomic_DNA"/>
</dbReference>
<proteinExistence type="predicted"/>
<protein>
    <submittedName>
        <fullName evidence="2">OLC1v1025594C1</fullName>
    </submittedName>
</protein>
<dbReference type="Proteomes" id="UP001161247">
    <property type="component" value="Chromosome 1"/>
</dbReference>